<evidence type="ECO:0008006" key="3">
    <source>
        <dbReference type="Google" id="ProtNLM"/>
    </source>
</evidence>
<reference evidence="1 2" key="1">
    <citation type="submission" date="2017-09" db="EMBL/GenBank/DDBJ databases">
        <title>Large-scale bioinformatics analysis of Bacillus genomes uncovers conserved roles of natural products in bacterial physiology.</title>
        <authorList>
            <consortium name="Agbiome Team Llc"/>
            <person name="Bleich R.M."/>
            <person name="Grubbs K.J."/>
            <person name="Santa Maria K.C."/>
            <person name="Allen S.E."/>
            <person name="Farag S."/>
            <person name="Shank E.A."/>
            <person name="Bowers A."/>
        </authorList>
    </citation>
    <scope>NUCLEOTIDE SEQUENCE [LARGE SCALE GENOMIC DNA]</scope>
    <source>
        <strain evidence="1 2">AFS053130</strain>
    </source>
</reference>
<organism evidence="1 2">
    <name type="scientific">Bacillus cereus</name>
    <dbReference type="NCBI Taxonomy" id="1396"/>
    <lineage>
        <taxon>Bacteria</taxon>
        <taxon>Bacillati</taxon>
        <taxon>Bacillota</taxon>
        <taxon>Bacilli</taxon>
        <taxon>Bacillales</taxon>
        <taxon>Bacillaceae</taxon>
        <taxon>Bacillus</taxon>
        <taxon>Bacillus cereus group</taxon>
    </lineage>
</organism>
<comment type="caution">
    <text evidence="1">The sequence shown here is derived from an EMBL/GenBank/DDBJ whole genome shotgun (WGS) entry which is preliminary data.</text>
</comment>
<gene>
    <name evidence="1" type="ORF">CN958_25125</name>
</gene>
<evidence type="ECO:0000313" key="1">
    <source>
        <dbReference type="EMBL" id="PGM89233.1"/>
    </source>
</evidence>
<dbReference type="EMBL" id="NUHO01000119">
    <property type="protein sequence ID" value="PGM89233.1"/>
    <property type="molecule type" value="Genomic_DNA"/>
</dbReference>
<evidence type="ECO:0000313" key="2">
    <source>
        <dbReference type="Proteomes" id="UP000222054"/>
    </source>
</evidence>
<accession>A0A2B9DNL2</accession>
<protein>
    <recommendedName>
        <fullName evidence="3">Group-specific protein</fullName>
    </recommendedName>
</protein>
<dbReference type="AlphaFoldDB" id="A0A2B9DNL2"/>
<dbReference type="Proteomes" id="UP000222054">
    <property type="component" value="Unassembled WGS sequence"/>
</dbReference>
<proteinExistence type="predicted"/>
<name>A0A2B9DNL2_BACCE</name>
<sequence>MSSFMLRRMRYMELTLICVGEENKIKSLRKLVAFQHELIIFTANEEIAAEVRNCGFDSTYSCNKEQDFTSICERIKKVILLGDELPIVSFFTERIRSSFQAPITVVTKNKHYPSRLYETIGAKFVVFTNCDNISFLFFE</sequence>